<evidence type="ECO:0000313" key="3">
    <source>
        <dbReference type="EMBL" id="MFB2877146.1"/>
    </source>
</evidence>
<dbReference type="Pfam" id="PF00106">
    <property type="entry name" value="adh_short"/>
    <property type="match status" value="1"/>
</dbReference>
<dbReference type="Proteomes" id="UP001576774">
    <property type="component" value="Unassembled WGS sequence"/>
</dbReference>
<dbReference type="Gene3D" id="3.40.50.720">
    <property type="entry name" value="NAD(P)-binding Rossmann-like Domain"/>
    <property type="match status" value="1"/>
</dbReference>
<evidence type="ECO:0000256" key="1">
    <source>
        <dbReference type="ARBA" id="ARBA00006484"/>
    </source>
</evidence>
<organism evidence="3 4">
    <name type="scientific">Floridaenema aerugineum BLCC-F46</name>
    <dbReference type="NCBI Taxonomy" id="3153654"/>
    <lineage>
        <taxon>Bacteria</taxon>
        <taxon>Bacillati</taxon>
        <taxon>Cyanobacteriota</taxon>
        <taxon>Cyanophyceae</taxon>
        <taxon>Oscillatoriophycideae</taxon>
        <taxon>Aerosakkonematales</taxon>
        <taxon>Aerosakkonemataceae</taxon>
        <taxon>Floridanema</taxon>
        <taxon>Floridanema aerugineum</taxon>
    </lineage>
</organism>
<keyword evidence="4" id="KW-1185">Reference proteome</keyword>
<reference evidence="3 4" key="1">
    <citation type="submission" date="2024-09" db="EMBL/GenBank/DDBJ databases">
        <title>Floridaenema gen nov. (Aerosakkonemataceae, Aerosakkonematales ord. nov., Cyanobacteria) from benthic tropical and subtropical fresh waters, with the description of four new species.</title>
        <authorList>
            <person name="Moretto J.A."/>
            <person name="Berthold D.E."/>
            <person name="Lefler F.W."/>
            <person name="Huang I.-S."/>
            <person name="Laughinghouse H. IV."/>
        </authorList>
    </citation>
    <scope>NUCLEOTIDE SEQUENCE [LARGE SCALE GENOMIC DNA]</scope>
    <source>
        <strain evidence="3 4">BLCC-F46</strain>
    </source>
</reference>
<dbReference type="SUPFAM" id="SSF51735">
    <property type="entry name" value="NAD(P)-binding Rossmann-fold domains"/>
    <property type="match status" value="1"/>
</dbReference>
<evidence type="ECO:0000256" key="2">
    <source>
        <dbReference type="ARBA" id="ARBA00023002"/>
    </source>
</evidence>
<accession>A0ABV4X3N0</accession>
<evidence type="ECO:0000313" key="4">
    <source>
        <dbReference type="Proteomes" id="UP001576774"/>
    </source>
</evidence>
<comment type="similarity">
    <text evidence="1">Belongs to the short-chain dehydrogenases/reductases (SDR) family.</text>
</comment>
<dbReference type="PANTHER" id="PTHR44196">
    <property type="entry name" value="DEHYDROGENASE/REDUCTASE SDR FAMILY MEMBER 7B"/>
    <property type="match status" value="1"/>
</dbReference>
<proteinExistence type="inferred from homology"/>
<protein>
    <submittedName>
        <fullName evidence="3">SDR family NAD(P)-dependent oxidoreductase</fullName>
    </submittedName>
</protein>
<dbReference type="EMBL" id="JBHFNQ010000074">
    <property type="protein sequence ID" value="MFB2877146.1"/>
    <property type="molecule type" value="Genomic_DNA"/>
</dbReference>
<dbReference type="PANTHER" id="PTHR44196:SF1">
    <property type="entry name" value="DEHYDROGENASE_REDUCTASE SDR FAMILY MEMBER 7B"/>
    <property type="match status" value="1"/>
</dbReference>
<dbReference type="InterPro" id="IPR036291">
    <property type="entry name" value="NAD(P)-bd_dom_sf"/>
</dbReference>
<gene>
    <name evidence="3" type="ORF">ACE1CC_09680</name>
</gene>
<sequence>MTETVLITGASLGIGKATTELFASKGYNVVLAARQADRLQKLAKLPGGQVKSSASTAFSKALTSGNRDSFFNNFFRRAVYESFY</sequence>
<name>A0ABV4X3N0_9CYAN</name>
<keyword evidence="2" id="KW-0560">Oxidoreductase</keyword>
<dbReference type="InterPro" id="IPR002347">
    <property type="entry name" value="SDR_fam"/>
</dbReference>
<comment type="caution">
    <text evidence="3">The sequence shown here is derived from an EMBL/GenBank/DDBJ whole genome shotgun (WGS) entry which is preliminary data.</text>
</comment>
<dbReference type="RefSeq" id="WP_413270257.1">
    <property type="nucleotide sequence ID" value="NZ_JBHFNQ010000074.1"/>
</dbReference>